<comment type="function">
    <text evidence="8">May be involved in modulation of pathogen defense and leaf cell death.</text>
</comment>
<keyword evidence="5 8" id="KW-1133">Transmembrane helix</keyword>
<keyword evidence="8" id="KW-0112">Calmodulin-binding</keyword>
<protein>
    <recommendedName>
        <fullName evidence="8">MLO-like protein</fullName>
    </recommendedName>
</protein>
<keyword evidence="4 8" id="KW-0611">Plant defense</keyword>
<dbReference type="AlphaFoldDB" id="A0A068VB11"/>
<dbReference type="GO" id="GO:0006952">
    <property type="term" value="P:defense response"/>
    <property type="evidence" value="ECO:0007669"/>
    <property type="project" value="UniProtKB-KW"/>
</dbReference>
<dbReference type="Proteomes" id="UP000295252">
    <property type="component" value="Chromosome IV"/>
</dbReference>
<name>A0A068VB11_COFCA</name>
<dbReference type="InterPro" id="IPR004326">
    <property type="entry name" value="Mlo"/>
</dbReference>
<dbReference type="PhylomeDB" id="A0A068VB11"/>
<evidence type="ECO:0000313" key="11">
    <source>
        <dbReference type="Proteomes" id="UP000295252"/>
    </source>
</evidence>
<feature type="transmembrane region" description="Helical" evidence="9">
    <location>
        <begin position="144"/>
        <end position="165"/>
    </location>
</feature>
<accession>A0A068VB11</accession>
<keyword evidence="3 8" id="KW-0812">Transmembrane</keyword>
<comment type="subcellular location">
    <subcellularLocation>
        <location evidence="1 8">Membrane</location>
        <topology evidence="1 8">Multi-pass membrane protein</topology>
    </subcellularLocation>
</comment>
<dbReference type="EMBL" id="HG739264">
    <property type="protein sequence ID" value="CDP17762.1"/>
    <property type="molecule type" value="Genomic_DNA"/>
</dbReference>
<evidence type="ECO:0000256" key="8">
    <source>
        <dbReference type="RuleBase" id="RU280816"/>
    </source>
</evidence>
<dbReference type="PANTHER" id="PTHR31942">
    <property type="entry name" value="MLO-LIKE PROTEIN 1"/>
    <property type="match status" value="1"/>
</dbReference>
<keyword evidence="7 8" id="KW-0568">Pathogenesis-related protein</keyword>
<feature type="transmembrane region" description="Helical" evidence="9">
    <location>
        <begin position="12"/>
        <end position="31"/>
    </location>
</feature>
<dbReference type="InParanoid" id="A0A068VB11"/>
<feature type="transmembrane region" description="Helical" evidence="9">
    <location>
        <begin position="61"/>
        <end position="83"/>
    </location>
</feature>
<evidence type="ECO:0000256" key="4">
    <source>
        <dbReference type="ARBA" id="ARBA00022821"/>
    </source>
</evidence>
<evidence type="ECO:0000256" key="3">
    <source>
        <dbReference type="ARBA" id="ARBA00022692"/>
    </source>
</evidence>
<keyword evidence="6 8" id="KW-0472">Membrane</keyword>
<evidence type="ECO:0000256" key="7">
    <source>
        <dbReference type="ARBA" id="ARBA00023265"/>
    </source>
</evidence>
<gene>
    <name evidence="8" type="primary">MLO</name>
    <name evidence="10" type="ORF">GSCOC_T00003873001</name>
</gene>
<evidence type="ECO:0000256" key="2">
    <source>
        <dbReference type="ARBA" id="ARBA00006574"/>
    </source>
</evidence>
<dbReference type="GO" id="GO:0005516">
    <property type="term" value="F:calmodulin binding"/>
    <property type="evidence" value="ECO:0007669"/>
    <property type="project" value="UniProtKB-KW"/>
</dbReference>
<organism evidence="10 11">
    <name type="scientific">Coffea canephora</name>
    <name type="common">Robusta coffee</name>
    <dbReference type="NCBI Taxonomy" id="49390"/>
    <lineage>
        <taxon>Eukaryota</taxon>
        <taxon>Viridiplantae</taxon>
        <taxon>Streptophyta</taxon>
        <taxon>Embryophyta</taxon>
        <taxon>Tracheophyta</taxon>
        <taxon>Spermatophyta</taxon>
        <taxon>Magnoliopsida</taxon>
        <taxon>eudicotyledons</taxon>
        <taxon>Gunneridae</taxon>
        <taxon>Pentapetalae</taxon>
        <taxon>asterids</taxon>
        <taxon>lamiids</taxon>
        <taxon>Gentianales</taxon>
        <taxon>Rubiaceae</taxon>
        <taxon>Ixoroideae</taxon>
        <taxon>Gardenieae complex</taxon>
        <taxon>Bertiereae - Coffeeae clade</taxon>
        <taxon>Coffeeae</taxon>
        <taxon>Coffea</taxon>
    </lineage>
</organism>
<dbReference type="PANTHER" id="PTHR31942:SF54">
    <property type="entry name" value="MLO-LIKE PROTEIN 13"/>
    <property type="match status" value="1"/>
</dbReference>
<dbReference type="FunCoup" id="A0A068VB11">
    <property type="interactions" value="32"/>
</dbReference>
<feature type="transmembrane region" description="Helical" evidence="9">
    <location>
        <begin position="393"/>
        <end position="414"/>
    </location>
</feature>
<dbReference type="STRING" id="49390.A0A068VB11"/>
<feature type="transmembrane region" description="Helical" evidence="9">
    <location>
        <begin position="350"/>
        <end position="373"/>
    </location>
</feature>
<evidence type="ECO:0000256" key="1">
    <source>
        <dbReference type="ARBA" id="ARBA00004141"/>
    </source>
</evidence>
<comment type="domain">
    <text evidence="8">The C-terminus contains a calmodulin-binding domain, which binds calmodulin in a calcium-dependent fashion.</text>
</comment>
<evidence type="ECO:0000256" key="9">
    <source>
        <dbReference type="SAM" id="Phobius"/>
    </source>
</evidence>
<comment type="similarity">
    <text evidence="2 8">Belongs to the MLO family.</text>
</comment>
<dbReference type="GO" id="GO:0016020">
    <property type="term" value="C:membrane"/>
    <property type="evidence" value="ECO:0007669"/>
    <property type="project" value="UniProtKB-SubCell"/>
</dbReference>
<reference evidence="11" key="1">
    <citation type="journal article" date="2014" name="Science">
        <title>The coffee genome provides insight into the convergent evolution of caffeine biosynthesis.</title>
        <authorList>
            <person name="Denoeud F."/>
            <person name="Carretero-Paulet L."/>
            <person name="Dereeper A."/>
            <person name="Droc G."/>
            <person name="Guyot R."/>
            <person name="Pietrella M."/>
            <person name="Zheng C."/>
            <person name="Alberti A."/>
            <person name="Anthony F."/>
            <person name="Aprea G."/>
            <person name="Aury J.M."/>
            <person name="Bento P."/>
            <person name="Bernard M."/>
            <person name="Bocs S."/>
            <person name="Campa C."/>
            <person name="Cenci A."/>
            <person name="Combes M.C."/>
            <person name="Crouzillat D."/>
            <person name="Da Silva C."/>
            <person name="Daddiego L."/>
            <person name="De Bellis F."/>
            <person name="Dussert S."/>
            <person name="Garsmeur O."/>
            <person name="Gayraud T."/>
            <person name="Guignon V."/>
            <person name="Jahn K."/>
            <person name="Jamilloux V."/>
            <person name="Joet T."/>
            <person name="Labadie K."/>
            <person name="Lan T."/>
            <person name="Leclercq J."/>
            <person name="Lepelley M."/>
            <person name="Leroy T."/>
            <person name="Li L.T."/>
            <person name="Librado P."/>
            <person name="Lopez L."/>
            <person name="Munoz A."/>
            <person name="Noel B."/>
            <person name="Pallavicini A."/>
            <person name="Perrotta G."/>
            <person name="Poncet V."/>
            <person name="Pot D."/>
            <person name="Priyono X."/>
            <person name="Rigoreau M."/>
            <person name="Rouard M."/>
            <person name="Rozas J."/>
            <person name="Tranchant-Dubreuil C."/>
            <person name="VanBuren R."/>
            <person name="Zhang Q."/>
            <person name="Andrade A.C."/>
            <person name="Argout X."/>
            <person name="Bertrand B."/>
            <person name="de Kochko A."/>
            <person name="Graziosi G."/>
            <person name="Henry R.J."/>
            <person name="Jayarama X."/>
            <person name="Ming R."/>
            <person name="Nagai C."/>
            <person name="Rounsley S."/>
            <person name="Sankoff D."/>
            <person name="Giuliano G."/>
            <person name="Albert V.A."/>
            <person name="Wincker P."/>
            <person name="Lashermes P."/>
        </authorList>
    </citation>
    <scope>NUCLEOTIDE SEQUENCE [LARGE SCALE GENOMIC DNA]</scope>
    <source>
        <strain evidence="11">cv. DH200-94</strain>
    </source>
</reference>
<evidence type="ECO:0000256" key="6">
    <source>
        <dbReference type="ARBA" id="ARBA00023136"/>
    </source>
</evidence>
<dbReference type="OMA" id="ANYMLPC"/>
<dbReference type="Pfam" id="PF03094">
    <property type="entry name" value="Mlo"/>
    <property type="match status" value="1"/>
</dbReference>
<keyword evidence="11" id="KW-1185">Reference proteome</keyword>
<sequence>MAAGEPRSFEYTPTWVVTVVCFIIVLISLGAERGLHRLGKLFKHRKLHSLYEALEKVKGELMLLGFISLLLTVFQALISHLCIPHDSANIMLPCKLKTGASSGGSEHLDIAKHGRRLLAEDVSLETCARQGKLPLLSLEALHQLHIFIFVLAVVHVVFCVTTMLLGGAKIRLWKHWENSIRSETSQPHRAHAIHIHHHRIFKERAGRYWRKFAVVSWVVSFFKQFYGSVTKSDYIALRRGFIRAHCPSMPHFDFHTYMMRTLEQDFKKIVGISWYLWVFVMVFLLMDLAGWHSYFWLSFLPLALLLLVGAKLEHIITELAQEVAEKRNGEADAAPVKPSDELFWFHSPNLFLYLIHFILFQNSFEIAFLFWVWTTYGFKSCIMEELGFIIPRLAIGILVQVLCSYSTLPLYALVTQMGSMFKQTMFDEYIHQLILKWARRTPSSAAGESHRLASQSTESIHASEHPTLDDAIATSVIELNHHNESQTPFS</sequence>
<dbReference type="OrthoDB" id="1388414at2759"/>
<feature type="transmembrane region" description="Helical" evidence="9">
    <location>
        <begin position="269"/>
        <end position="288"/>
    </location>
</feature>
<proteinExistence type="inferred from homology"/>
<evidence type="ECO:0000313" key="10">
    <source>
        <dbReference type="EMBL" id="CDP17762.1"/>
    </source>
</evidence>
<evidence type="ECO:0000256" key="5">
    <source>
        <dbReference type="ARBA" id="ARBA00022989"/>
    </source>
</evidence>
<dbReference type="Gramene" id="CDP17762">
    <property type="protein sequence ID" value="CDP17762"/>
    <property type="gene ID" value="GSCOC_T00003873001"/>
</dbReference>